<dbReference type="Proteomes" id="UP000550787">
    <property type="component" value="Unassembled WGS sequence"/>
</dbReference>
<organism evidence="1 2">
    <name type="scientific">Gluconacetobacter diazotrophicus</name>
    <name type="common">Acetobacter diazotrophicus</name>
    <dbReference type="NCBI Taxonomy" id="33996"/>
    <lineage>
        <taxon>Bacteria</taxon>
        <taxon>Pseudomonadati</taxon>
        <taxon>Pseudomonadota</taxon>
        <taxon>Alphaproteobacteria</taxon>
        <taxon>Acetobacterales</taxon>
        <taxon>Acetobacteraceae</taxon>
        <taxon>Gluconacetobacter</taxon>
    </lineage>
</organism>
<protein>
    <submittedName>
        <fullName evidence="1">Uncharacterized protein</fullName>
    </submittedName>
</protein>
<dbReference type="RefSeq" id="WP_183115889.1">
    <property type="nucleotide sequence ID" value="NZ_JABEQG010000016.1"/>
</dbReference>
<name>A0A7W4I545_GLUDI</name>
<comment type="caution">
    <text evidence="1">The sequence shown here is derived from an EMBL/GenBank/DDBJ whole genome shotgun (WGS) entry which is preliminary data.</text>
</comment>
<reference evidence="1 2" key="1">
    <citation type="submission" date="2020-04" db="EMBL/GenBank/DDBJ databases">
        <title>Description of novel Gluconacetobacter.</title>
        <authorList>
            <person name="Sombolestani A."/>
        </authorList>
    </citation>
    <scope>NUCLEOTIDE SEQUENCE [LARGE SCALE GENOMIC DNA]</scope>
    <source>
        <strain evidence="1 2">LMG 7603</strain>
    </source>
</reference>
<gene>
    <name evidence="1" type="ORF">HLH33_10125</name>
</gene>
<dbReference type="AlphaFoldDB" id="A0A7W4I545"/>
<proteinExistence type="predicted"/>
<sequence>MMFDDFIVDLKTHGISEDTVCVHSRRGGDTPGYESKWKIYYRSKKYPHVGVLTTFESDTEICRDGDAKFRAEIENYTTLRGAGYDVPNIYGETIVIDDILNDEKSKAALIVEHIDGVGPFKPRTEVRTIILALRNKGFDKEIYIDAWGKLSTCASEIAPSDLQVMFTTDGRIVTIDPEHIGGPLDLPAFN</sequence>
<dbReference type="EMBL" id="JABEQG010000016">
    <property type="protein sequence ID" value="MBB2156662.1"/>
    <property type="molecule type" value="Genomic_DNA"/>
</dbReference>
<evidence type="ECO:0000313" key="1">
    <source>
        <dbReference type="EMBL" id="MBB2156662.1"/>
    </source>
</evidence>
<evidence type="ECO:0000313" key="2">
    <source>
        <dbReference type="Proteomes" id="UP000550787"/>
    </source>
</evidence>
<accession>A0A7W4I545</accession>